<dbReference type="GO" id="GO:0019005">
    <property type="term" value="C:SCF ubiquitin ligase complex"/>
    <property type="evidence" value="ECO:0007669"/>
    <property type="project" value="TreeGrafter"/>
</dbReference>
<evidence type="ECO:0000313" key="1">
    <source>
        <dbReference type="Proteomes" id="UP000095282"/>
    </source>
</evidence>
<dbReference type="Proteomes" id="UP000095282">
    <property type="component" value="Unplaced"/>
</dbReference>
<evidence type="ECO:0000313" key="2">
    <source>
        <dbReference type="WBParaSite" id="Csp11.Scaffold630.g16741.t2"/>
    </source>
</evidence>
<keyword evidence="1" id="KW-1185">Reference proteome</keyword>
<reference evidence="2" key="1">
    <citation type="submission" date="2016-11" db="UniProtKB">
        <authorList>
            <consortium name="WormBaseParasite"/>
        </authorList>
    </citation>
    <scope>IDENTIFICATION</scope>
</reference>
<dbReference type="GO" id="GO:1990756">
    <property type="term" value="F:ubiquitin-like ligase-substrate adaptor activity"/>
    <property type="evidence" value="ECO:0007669"/>
    <property type="project" value="TreeGrafter"/>
</dbReference>
<accession>A0A1I7UK14</accession>
<name>A0A1I7UK14_9PELO</name>
<dbReference type="AlphaFoldDB" id="A0A1I7UK14"/>
<dbReference type="eggNOG" id="KOG0379">
    <property type="taxonomic scope" value="Eukaryota"/>
</dbReference>
<dbReference type="PANTHER" id="PTHR46432">
    <property type="entry name" value="F-BOX ONLY PROTEIN 42"/>
    <property type="match status" value="1"/>
</dbReference>
<dbReference type="InterPro" id="IPR052821">
    <property type="entry name" value="F-box_only_SRC"/>
</dbReference>
<sequence>MIVFGECVSFDEYDTMFLVLNVETRIFNTVSFDGLLLEEVEDFPEFDVKKTKLVLIREGLLLLTGELEPGNYGSSVLIEFNPELFIRTEPLPWRWKLVETIGRWWRPKNQVNEDEDVENCALPNFNFYQIADVRNSGIVRLVSMGKIRTADQTNRSPITEKYKAVQALYREFCRQLKCHLETEFQRRYVEKSCAVFQYQNIKCRIDGCFIRGPIKRSRNAHRFKVSVKIGSAYSNPNMPNFDDFDKWELRVSIRAVVNQLHSKYYNIGRMDQLAPRVPMRNSTLKRLSVYVADIDSNVAFENFNELRWTCQPTQYQAPVETREFALVGAHHDVIMHAGTVRFNETMRRMGQTTLMTPIANV</sequence>
<protein>
    <submittedName>
        <fullName evidence="2">Fmp27_GFWDK domain-containing protein</fullName>
    </submittedName>
</protein>
<dbReference type="PANTHER" id="PTHR46432:SF1">
    <property type="entry name" value="F-BOX ONLY PROTEIN 42"/>
    <property type="match status" value="1"/>
</dbReference>
<dbReference type="WBParaSite" id="Csp11.Scaffold630.g16741.t2">
    <property type="protein sequence ID" value="Csp11.Scaffold630.g16741.t2"/>
    <property type="gene ID" value="Csp11.Scaffold630.g16741"/>
</dbReference>
<organism evidence="1 2">
    <name type="scientific">Caenorhabditis tropicalis</name>
    <dbReference type="NCBI Taxonomy" id="1561998"/>
    <lineage>
        <taxon>Eukaryota</taxon>
        <taxon>Metazoa</taxon>
        <taxon>Ecdysozoa</taxon>
        <taxon>Nematoda</taxon>
        <taxon>Chromadorea</taxon>
        <taxon>Rhabditida</taxon>
        <taxon>Rhabditina</taxon>
        <taxon>Rhabditomorpha</taxon>
        <taxon>Rhabditoidea</taxon>
        <taxon>Rhabditidae</taxon>
        <taxon>Peloderinae</taxon>
        <taxon>Caenorhabditis</taxon>
    </lineage>
</organism>
<dbReference type="STRING" id="1561998.A0A1I7UK14"/>
<proteinExistence type="predicted"/>